<organism evidence="2 3">
    <name type="scientific">Stylosanthes scabra</name>
    <dbReference type="NCBI Taxonomy" id="79078"/>
    <lineage>
        <taxon>Eukaryota</taxon>
        <taxon>Viridiplantae</taxon>
        <taxon>Streptophyta</taxon>
        <taxon>Embryophyta</taxon>
        <taxon>Tracheophyta</taxon>
        <taxon>Spermatophyta</taxon>
        <taxon>Magnoliopsida</taxon>
        <taxon>eudicotyledons</taxon>
        <taxon>Gunneridae</taxon>
        <taxon>Pentapetalae</taxon>
        <taxon>rosids</taxon>
        <taxon>fabids</taxon>
        <taxon>Fabales</taxon>
        <taxon>Fabaceae</taxon>
        <taxon>Papilionoideae</taxon>
        <taxon>50 kb inversion clade</taxon>
        <taxon>dalbergioids sensu lato</taxon>
        <taxon>Dalbergieae</taxon>
        <taxon>Pterocarpus clade</taxon>
        <taxon>Stylosanthes</taxon>
    </lineage>
</organism>
<reference evidence="2 3" key="1">
    <citation type="journal article" date="2023" name="Plants (Basel)">
        <title>Bridging the Gap: Combining Genomics and Transcriptomics Approaches to Understand Stylosanthes scabra, an Orphan Legume from the Brazilian Caatinga.</title>
        <authorList>
            <person name="Ferreira-Neto J.R.C."/>
            <person name="da Silva M.D."/>
            <person name="Binneck E."/>
            <person name="de Melo N.F."/>
            <person name="da Silva R.H."/>
            <person name="de Melo A.L.T.M."/>
            <person name="Pandolfi V."/>
            <person name="Bustamante F.O."/>
            <person name="Brasileiro-Vidal A.C."/>
            <person name="Benko-Iseppon A.M."/>
        </authorList>
    </citation>
    <scope>NUCLEOTIDE SEQUENCE [LARGE SCALE GENOMIC DNA]</scope>
    <source>
        <tissue evidence="2">Leaves</tissue>
    </source>
</reference>
<evidence type="ECO:0000313" key="3">
    <source>
        <dbReference type="Proteomes" id="UP001341840"/>
    </source>
</evidence>
<keyword evidence="1" id="KW-1133">Transmembrane helix</keyword>
<evidence type="ECO:0000313" key="2">
    <source>
        <dbReference type="EMBL" id="MED6112347.1"/>
    </source>
</evidence>
<comment type="caution">
    <text evidence="2">The sequence shown here is derived from an EMBL/GenBank/DDBJ whole genome shotgun (WGS) entry which is preliminary data.</text>
</comment>
<sequence>MQSIKELEMSFRRVREKEISRDLLHQITPNPPQPITAGLDMLDSASILSPTATICFGSSLPSSATVPLHLLHPSIVAAATTLAYSPLITTSNHIFSPIKRHWNLVTPPFVALVFASFIIFH</sequence>
<feature type="transmembrane region" description="Helical" evidence="1">
    <location>
        <begin position="70"/>
        <end position="89"/>
    </location>
</feature>
<feature type="transmembrane region" description="Helical" evidence="1">
    <location>
        <begin position="101"/>
        <end position="120"/>
    </location>
</feature>
<gene>
    <name evidence="2" type="ORF">PIB30_060878</name>
</gene>
<protein>
    <submittedName>
        <fullName evidence="2">Uncharacterized protein</fullName>
    </submittedName>
</protein>
<keyword evidence="1" id="KW-0812">Transmembrane</keyword>
<proteinExistence type="predicted"/>
<dbReference type="Proteomes" id="UP001341840">
    <property type="component" value="Unassembled WGS sequence"/>
</dbReference>
<keyword evidence="1" id="KW-0472">Membrane</keyword>
<accession>A0ABU6QLD8</accession>
<dbReference type="EMBL" id="JASCZI010000544">
    <property type="protein sequence ID" value="MED6112347.1"/>
    <property type="molecule type" value="Genomic_DNA"/>
</dbReference>
<name>A0ABU6QLD8_9FABA</name>
<keyword evidence="3" id="KW-1185">Reference proteome</keyword>
<evidence type="ECO:0000256" key="1">
    <source>
        <dbReference type="SAM" id="Phobius"/>
    </source>
</evidence>